<reference evidence="1" key="1">
    <citation type="submission" date="2016-06" db="UniProtKB">
        <authorList>
            <consortium name="WormBaseParasite"/>
        </authorList>
    </citation>
    <scope>IDENTIFICATION</scope>
</reference>
<evidence type="ECO:0000313" key="1">
    <source>
        <dbReference type="WBParaSite" id="GPUH_0000879901-mRNA-1"/>
    </source>
</evidence>
<proteinExistence type="predicted"/>
<dbReference type="AlphaFoldDB" id="A0A183DJ98"/>
<name>A0A183DJ98_9BILA</name>
<sequence>LQKGSVVHEINGCNISNTNDWRYCLKNLKLTNPGYCVPSDVIMQNAASEMQLVNNELDCCYNSTISDNPAASHMCFYVRDMSGAASECSF</sequence>
<protein>
    <submittedName>
        <fullName evidence="1">Pancreatic secretory granule membrane major glycoprotein GP2</fullName>
    </submittedName>
</protein>
<organism evidence="1">
    <name type="scientific">Gongylonema pulchrum</name>
    <dbReference type="NCBI Taxonomy" id="637853"/>
    <lineage>
        <taxon>Eukaryota</taxon>
        <taxon>Metazoa</taxon>
        <taxon>Ecdysozoa</taxon>
        <taxon>Nematoda</taxon>
        <taxon>Chromadorea</taxon>
        <taxon>Rhabditida</taxon>
        <taxon>Spirurina</taxon>
        <taxon>Spiruromorpha</taxon>
        <taxon>Spiruroidea</taxon>
        <taxon>Gongylonematidae</taxon>
        <taxon>Gongylonema</taxon>
    </lineage>
</organism>
<dbReference type="WBParaSite" id="GPUH_0000879901-mRNA-1">
    <property type="protein sequence ID" value="GPUH_0000879901-mRNA-1"/>
    <property type="gene ID" value="GPUH_0000879901"/>
</dbReference>
<accession>A0A183DJ98</accession>